<gene>
    <name evidence="2" type="ORF">SAMN04488124_2277</name>
</gene>
<proteinExistence type="predicted"/>
<sequence>MYLSHPVRRMRDDPFEDETATLVVELADADRSDLEAALDDVDGAVERELQLGSVLVSMPETSVDAFCETGGLKRVETADTLGLGIDSGE</sequence>
<keyword evidence="3" id="KW-1185">Reference proteome</keyword>
<dbReference type="Proteomes" id="UP000243250">
    <property type="component" value="Unassembled WGS sequence"/>
</dbReference>
<dbReference type="OrthoDB" id="232483at2157"/>
<reference evidence="3" key="1">
    <citation type="submission" date="2016-10" db="EMBL/GenBank/DDBJ databases">
        <authorList>
            <person name="Varghese N."/>
            <person name="Submissions S."/>
        </authorList>
    </citation>
    <scope>NUCLEOTIDE SEQUENCE [LARGE SCALE GENOMIC DNA]</scope>
    <source>
        <strain evidence="3">CGMCC 1.8711</strain>
    </source>
</reference>
<protein>
    <recommendedName>
        <fullName evidence="1">Putative peptidase inhibitor domain-containing protein</fullName>
    </recommendedName>
</protein>
<evidence type="ECO:0000259" key="1">
    <source>
        <dbReference type="Pfam" id="PF26036"/>
    </source>
</evidence>
<dbReference type="InterPro" id="IPR058957">
    <property type="entry name" value="Peptidase_inhib_put_dom"/>
</dbReference>
<accession>A0A1I6HIH6</accession>
<dbReference type="EMBL" id="FOYS01000003">
    <property type="protein sequence ID" value="SFR54164.1"/>
    <property type="molecule type" value="Genomic_DNA"/>
</dbReference>
<dbReference type="RefSeq" id="WP_175501492.1">
    <property type="nucleotide sequence ID" value="NZ_FOYS01000003.1"/>
</dbReference>
<name>A0A1I6HIH6_9EURY</name>
<organism evidence="2 3">
    <name type="scientific">Halogeometricum limi</name>
    <dbReference type="NCBI Taxonomy" id="555875"/>
    <lineage>
        <taxon>Archaea</taxon>
        <taxon>Methanobacteriati</taxon>
        <taxon>Methanobacteriota</taxon>
        <taxon>Stenosarchaea group</taxon>
        <taxon>Halobacteria</taxon>
        <taxon>Halobacteriales</taxon>
        <taxon>Haloferacaceae</taxon>
        <taxon>Halogeometricum</taxon>
    </lineage>
</organism>
<dbReference type="Pfam" id="PF26036">
    <property type="entry name" value="Peptidase_inhib_put"/>
    <property type="match status" value="1"/>
</dbReference>
<feature type="domain" description="Putative peptidase inhibitor" evidence="1">
    <location>
        <begin position="1"/>
        <end position="82"/>
    </location>
</feature>
<evidence type="ECO:0000313" key="3">
    <source>
        <dbReference type="Proteomes" id="UP000243250"/>
    </source>
</evidence>
<dbReference type="AlphaFoldDB" id="A0A1I6HIH6"/>
<evidence type="ECO:0000313" key="2">
    <source>
        <dbReference type="EMBL" id="SFR54164.1"/>
    </source>
</evidence>